<evidence type="ECO:0000313" key="1">
    <source>
        <dbReference type="EMBL" id="AAS41111.1"/>
    </source>
</evidence>
<dbReference type="EMBL" id="AE017194">
    <property type="protein sequence ID" value="AAS41111.1"/>
    <property type="molecule type" value="Genomic_DNA"/>
</dbReference>
<accession>Q739F1</accession>
<name>Q739F1_BACC1</name>
<sequence>MIMGIVLVFLMCLYMLLLGVSKKGSLFIWFIRGNNIKKVEY</sequence>
<proteinExistence type="predicted"/>
<dbReference type="HOGENOM" id="CLU_3265174_0_0_9"/>
<dbReference type="Proteomes" id="UP000002527">
    <property type="component" value="Chromosome"/>
</dbReference>
<dbReference type="KEGG" id="bca:BCE_2190"/>
<reference evidence="1 2" key="1">
    <citation type="journal article" date="2004" name="Nucleic Acids Res.">
        <title>The genome sequence of Bacillus cereus ATCC 10987 reveals metabolic adaptations and a large plasmid related to Bacillus anthracis pXO1.</title>
        <authorList>
            <person name="Rasko D.A."/>
            <person name="Ravel J."/>
            <person name="Okstad O.A."/>
            <person name="Helgason E."/>
            <person name="Cer R.Z."/>
            <person name="Jiang L."/>
            <person name="Shores K.A."/>
            <person name="Fouts D.E."/>
            <person name="Tourasse N.J."/>
            <person name="Angiuoli S.V."/>
            <person name="Kolonay J."/>
            <person name="Nelson W.C."/>
            <person name="Kolsto A.-B."/>
            <person name="Fraser C.M."/>
            <person name="Read T.D."/>
        </authorList>
    </citation>
    <scope>NUCLEOTIDE SEQUENCE [LARGE SCALE GENOMIC DNA]</scope>
    <source>
        <strain evidence="2">ATCC 10987 / NRS 248</strain>
    </source>
</reference>
<evidence type="ECO:0000313" key="2">
    <source>
        <dbReference type="Proteomes" id="UP000002527"/>
    </source>
</evidence>
<dbReference type="AlphaFoldDB" id="Q739F1"/>
<protein>
    <submittedName>
        <fullName evidence="1">Uncharacterized protein</fullName>
    </submittedName>
</protein>
<gene>
    <name evidence="1" type="ordered locus">BCE_2190</name>
</gene>
<organism evidence="1 2">
    <name type="scientific">Bacillus cereus (strain ATCC 10987 / NRS 248)</name>
    <dbReference type="NCBI Taxonomy" id="222523"/>
    <lineage>
        <taxon>Bacteria</taxon>
        <taxon>Bacillati</taxon>
        <taxon>Bacillota</taxon>
        <taxon>Bacilli</taxon>
        <taxon>Bacillales</taxon>
        <taxon>Bacillaceae</taxon>
        <taxon>Bacillus</taxon>
        <taxon>Bacillus cereus group</taxon>
    </lineage>
</organism>